<evidence type="ECO:0000313" key="3">
    <source>
        <dbReference type="Proteomes" id="UP000037510"/>
    </source>
</evidence>
<name>A0A0L7KUW6_OPEBR</name>
<dbReference type="STRING" id="104452.A0A0L7KUW6"/>
<dbReference type="PROSITE" id="PS51788">
    <property type="entry name" value="CULT"/>
    <property type="match status" value="1"/>
</dbReference>
<dbReference type="EMBL" id="JTDY01005622">
    <property type="protein sequence ID" value="KOB66814.1"/>
    <property type="molecule type" value="Genomic_DNA"/>
</dbReference>
<proteinExistence type="predicted"/>
<gene>
    <name evidence="2" type="ORF">OBRU01_14660</name>
</gene>
<accession>A0A0L7KUW6</accession>
<dbReference type="InterPro" id="IPR034750">
    <property type="entry name" value="CULT"/>
</dbReference>
<evidence type="ECO:0000259" key="1">
    <source>
        <dbReference type="PROSITE" id="PS51788"/>
    </source>
</evidence>
<dbReference type="AlphaFoldDB" id="A0A0L7KUW6"/>
<reference evidence="2 3" key="1">
    <citation type="journal article" date="2015" name="Genome Biol. Evol.">
        <title>The genome of winter moth (Operophtera brumata) provides a genomic perspective on sexual dimorphism and phenology.</title>
        <authorList>
            <person name="Derks M.F."/>
            <person name="Smit S."/>
            <person name="Salis L."/>
            <person name="Schijlen E."/>
            <person name="Bossers A."/>
            <person name="Mateman C."/>
            <person name="Pijl A.S."/>
            <person name="de Ridder D."/>
            <person name="Groenen M.A."/>
            <person name="Visser M.E."/>
            <person name="Megens H.J."/>
        </authorList>
    </citation>
    <scope>NUCLEOTIDE SEQUENCE [LARGE SCALE GENOMIC DNA]</scope>
    <source>
        <strain evidence="2">WM2013NL</strain>
        <tissue evidence="2">Head and thorax</tissue>
    </source>
</reference>
<feature type="domain" description="CULT" evidence="1">
    <location>
        <begin position="1"/>
        <end position="88"/>
    </location>
</feature>
<protein>
    <submittedName>
        <fullName evidence="2">Putative cereblon</fullName>
    </submittedName>
</protein>
<organism evidence="2 3">
    <name type="scientific">Operophtera brumata</name>
    <name type="common">Winter moth</name>
    <name type="synonym">Phalaena brumata</name>
    <dbReference type="NCBI Taxonomy" id="104452"/>
    <lineage>
        <taxon>Eukaryota</taxon>
        <taxon>Metazoa</taxon>
        <taxon>Ecdysozoa</taxon>
        <taxon>Arthropoda</taxon>
        <taxon>Hexapoda</taxon>
        <taxon>Insecta</taxon>
        <taxon>Pterygota</taxon>
        <taxon>Neoptera</taxon>
        <taxon>Endopterygota</taxon>
        <taxon>Lepidoptera</taxon>
        <taxon>Glossata</taxon>
        <taxon>Ditrysia</taxon>
        <taxon>Geometroidea</taxon>
        <taxon>Geometridae</taxon>
        <taxon>Larentiinae</taxon>
        <taxon>Operophtera</taxon>
    </lineage>
</organism>
<evidence type="ECO:0000313" key="2">
    <source>
        <dbReference type="EMBL" id="KOB66814.1"/>
    </source>
</evidence>
<keyword evidence="3" id="KW-1185">Reference proteome</keyword>
<comment type="caution">
    <text evidence="2">The sequence shown here is derived from an EMBL/GenBank/DDBJ whole genome shotgun (WGS) entry which is preliminary data.</text>
</comment>
<sequence length="88" mass="9785">MHDVVTVMRAAHVAPAGLASAEYSWFPGYAWTILMCSRLTIHMHDVVTVTRAAHVAPAGFASAEYSWFPGYAWTILMCSRCMAHVGWR</sequence>
<dbReference type="FunFam" id="2.170.150.20:FF:000007">
    <property type="entry name" value="Protein cereblon"/>
    <property type="match status" value="1"/>
</dbReference>
<dbReference type="Proteomes" id="UP000037510">
    <property type="component" value="Unassembled WGS sequence"/>
</dbReference>
<dbReference type="Gene3D" id="2.170.150.20">
    <property type="entry name" value="Peptide methionine sulfoxide reductase"/>
    <property type="match status" value="2"/>
</dbReference>